<evidence type="ECO:0000256" key="8">
    <source>
        <dbReference type="RuleBase" id="RU000308"/>
    </source>
</evidence>
<keyword evidence="2 8" id="KW-0723">Serine/threonine-protein kinase</keyword>
<dbReference type="InterPro" id="IPR008271">
    <property type="entry name" value="Ser/Thr_kinase_AS"/>
</dbReference>
<evidence type="ECO:0000259" key="10">
    <source>
        <dbReference type="PROSITE" id="PS50132"/>
    </source>
</evidence>
<proteinExistence type="inferred from homology"/>
<feature type="domain" description="RGS" evidence="10">
    <location>
        <begin position="59"/>
        <end position="171"/>
    </location>
</feature>
<gene>
    <name evidence="13" type="primary">Grk4</name>
</gene>
<evidence type="ECO:0000256" key="3">
    <source>
        <dbReference type="ARBA" id="ARBA00022679"/>
    </source>
</evidence>
<dbReference type="PRINTS" id="PR00717">
    <property type="entry name" value="GPCRKINASE"/>
</dbReference>
<feature type="domain" description="AGC-kinase C-terminal" evidence="11">
    <location>
        <begin position="449"/>
        <end position="514"/>
    </location>
</feature>
<evidence type="ECO:0000313" key="13">
    <source>
        <dbReference type="RefSeq" id="XP_040602876.1"/>
    </source>
</evidence>
<dbReference type="InterPro" id="IPR017441">
    <property type="entry name" value="Protein_kinase_ATP_BS"/>
</dbReference>
<comment type="similarity">
    <text evidence="1 8">Belongs to the protein kinase superfamily. AGC Ser/Thr protein kinase family. GPRK subfamily.</text>
</comment>
<dbReference type="CDD" id="cd05605">
    <property type="entry name" value="STKc_GRK4_like"/>
    <property type="match status" value="1"/>
</dbReference>
<evidence type="ECO:0000259" key="9">
    <source>
        <dbReference type="PROSITE" id="PS50011"/>
    </source>
</evidence>
<accession>A0ABM2XMT2</accession>
<evidence type="ECO:0000259" key="11">
    <source>
        <dbReference type="PROSITE" id="PS51285"/>
    </source>
</evidence>
<dbReference type="PROSITE" id="PS00108">
    <property type="entry name" value="PROTEIN_KINASE_ST"/>
    <property type="match status" value="1"/>
</dbReference>
<sequence>MELENLMANTLLLKARQAGLSKKSGRSRKWRELLKLPPVSQCAELRDAIEKDFSSLCDKQPIGRLLFRQFCDTKPDLKRCVEFLDAVAEYEVTIEEEQKEFGLSILHRFFKEKSEVPLPEIPLAVVKECKWNLKNSSSKNVFEECARIVYTYLSEEPFDKYQDSTYFCRFLQWKWLERRPVTKNTFRYYRVLGKGGFGEVCACQVRATGKMYACKKLEKKRIKRKKSEGMALNEKRILEKLHSRFVVSLAYTYETKDALCLVLTIMNGGDLKYHIYNLGNPGFEEPRAVFYAAELCCGLEDLQKERIVYRDLKPENILLDDHGHIRISDLGLALEVPEGEMVRGRVGTVGYMSPEIINNERYAFSPDWWGLGCLLYEMIEGHSPFKKYKEKVTRDELERRVRHETEEYSEKFSEDAKSICSMLLIKDPNYRLGCQNDGAAAVKQHPVFKDINFSRLEANMLDPPFYPDPQAVYCKDVLDIGRFSVIKGVNLDSSDEDFYAQFATGSVTIPWQNEMIESGCFKDLNESEDGGDSPTHKKEKMCPSILTPKRNVLRRIFRRGGCLTIAPSEEREPTQH</sequence>
<dbReference type="Pfam" id="PF00069">
    <property type="entry name" value="Pkinase"/>
    <property type="match status" value="1"/>
</dbReference>
<dbReference type="SMART" id="SM00315">
    <property type="entry name" value="RGS"/>
    <property type="match status" value="1"/>
</dbReference>
<dbReference type="PANTHER" id="PTHR24355:SF14">
    <property type="entry name" value="G PROTEIN-COUPLED RECEPTOR KINASE 4"/>
    <property type="match status" value="1"/>
</dbReference>
<dbReference type="RefSeq" id="XP_040602876.1">
    <property type="nucleotide sequence ID" value="XM_040746942.1"/>
</dbReference>
<dbReference type="InterPro" id="IPR036305">
    <property type="entry name" value="RGS_sf"/>
</dbReference>
<dbReference type="InterPro" id="IPR000239">
    <property type="entry name" value="GPCR_kinase"/>
</dbReference>
<evidence type="ECO:0000256" key="2">
    <source>
        <dbReference type="ARBA" id="ARBA00022527"/>
    </source>
</evidence>
<evidence type="ECO:0000256" key="7">
    <source>
        <dbReference type="PROSITE-ProRule" id="PRU10141"/>
    </source>
</evidence>
<reference evidence="13" key="1">
    <citation type="submission" date="2025-08" db="UniProtKB">
        <authorList>
            <consortium name="RefSeq"/>
        </authorList>
    </citation>
    <scope>IDENTIFICATION</scope>
    <source>
        <tissue evidence="13">Liver</tissue>
    </source>
</reference>
<dbReference type="PROSITE" id="PS50011">
    <property type="entry name" value="PROTEIN_KINASE_DOM"/>
    <property type="match status" value="1"/>
</dbReference>
<evidence type="ECO:0000256" key="6">
    <source>
        <dbReference type="ARBA" id="ARBA00022840"/>
    </source>
</evidence>
<keyword evidence="12" id="KW-1185">Reference proteome</keyword>
<keyword evidence="5 8" id="KW-0418">Kinase</keyword>
<dbReference type="SUPFAM" id="SSF48097">
    <property type="entry name" value="Regulator of G-protein signaling, RGS"/>
    <property type="match status" value="1"/>
</dbReference>
<evidence type="ECO:0000256" key="5">
    <source>
        <dbReference type="ARBA" id="ARBA00022777"/>
    </source>
</evidence>
<keyword evidence="4 7" id="KW-0547">Nucleotide-binding</keyword>
<dbReference type="SMART" id="SM00220">
    <property type="entry name" value="S_TKc"/>
    <property type="match status" value="1"/>
</dbReference>
<dbReference type="PROSITE" id="PS51285">
    <property type="entry name" value="AGC_KINASE_CTER"/>
    <property type="match status" value="1"/>
</dbReference>
<dbReference type="InterPro" id="IPR044926">
    <property type="entry name" value="RGS_subdomain_2"/>
</dbReference>
<organism evidence="12 13">
    <name type="scientific">Mesocricetus auratus</name>
    <name type="common">Golden hamster</name>
    <dbReference type="NCBI Taxonomy" id="10036"/>
    <lineage>
        <taxon>Eukaryota</taxon>
        <taxon>Metazoa</taxon>
        <taxon>Chordata</taxon>
        <taxon>Craniata</taxon>
        <taxon>Vertebrata</taxon>
        <taxon>Euteleostomi</taxon>
        <taxon>Mammalia</taxon>
        <taxon>Eutheria</taxon>
        <taxon>Euarchontoglires</taxon>
        <taxon>Glires</taxon>
        <taxon>Rodentia</taxon>
        <taxon>Myomorpha</taxon>
        <taxon>Muroidea</taxon>
        <taxon>Cricetidae</taxon>
        <taxon>Cricetinae</taxon>
        <taxon>Mesocricetus</taxon>
    </lineage>
</organism>
<dbReference type="Proteomes" id="UP000886700">
    <property type="component" value="Unplaced"/>
</dbReference>
<dbReference type="Gene3D" id="3.30.200.20">
    <property type="entry name" value="Phosphorylase Kinase, domain 1"/>
    <property type="match status" value="1"/>
</dbReference>
<dbReference type="Gene3D" id="1.10.510.10">
    <property type="entry name" value="Transferase(Phosphotransferase) domain 1"/>
    <property type="match status" value="1"/>
</dbReference>
<dbReference type="PROSITE" id="PS00107">
    <property type="entry name" value="PROTEIN_KINASE_ATP"/>
    <property type="match status" value="1"/>
</dbReference>
<dbReference type="EC" id="2.7.11.-" evidence="8"/>
<dbReference type="PANTHER" id="PTHR24355">
    <property type="entry name" value="G PROTEIN-COUPLED RECEPTOR KINASE/RIBOSOMAL PROTEIN S6 KINASE"/>
    <property type="match status" value="1"/>
</dbReference>
<dbReference type="InterPro" id="IPR011009">
    <property type="entry name" value="Kinase-like_dom_sf"/>
</dbReference>
<dbReference type="InterPro" id="IPR000719">
    <property type="entry name" value="Prot_kinase_dom"/>
</dbReference>
<dbReference type="InterPro" id="IPR000961">
    <property type="entry name" value="AGC-kinase_C"/>
</dbReference>
<name>A0ABM2XMT2_MESAU</name>
<dbReference type="Gene3D" id="1.10.167.10">
    <property type="entry name" value="Regulator of G-protein Signalling 4, domain 2"/>
    <property type="match status" value="1"/>
</dbReference>
<dbReference type="GeneID" id="101843576"/>
<dbReference type="Pfam" id="PF00615">
    <property type="entry name" value="RGS"/>
    <property type="match status" value="1"/>
</dbReference>
<keyword evidence="13" id="KW-0675">Receptor</keyword>
<feature type="domain" description="Protein kinase" evidence="9">
    <location>
        <begin position="186"/>
        <end position="448"/>
    </location>
</feature>
<evidence type="ECO:0000256" key="4">
    <source>
        <dbReference type="ARBA" id="ARBA00022741"/>
    </source>
</evidence>
<dbReference type="PROSITE" id="PS50132">
    <property type="entry name" value="RGS"/>
    <property type="match status" value="1"/>
</dbReference>
<dbReference type="SUPFAM" id="SSF56112">
    <property type="entry name" value="Protein kinase-like (PK-like)"/>
    <property type="match status" value="1"/>
</dbReference>
<protein>
    <recommendedName>
        <fullName evidence="8">G protein-coupled receptor kinase</fullName>
        <ecNumber evidence="8">2.7.11.-</ecNumber>
    </recommendedName>
</protein>
<evidence type="ECO:0000256" key="1">
    <source>
        <dbReference type="ARBA" id="ARBA00009793"/>
    </source>
</evidence>
<keyword evidence="6 7" id="KW-0067">ATP-binding</keyword>
<evidence type="ECO:0000313" key="12">
    <source>
        <dbReference type="Proteomes" id="UP000886700"/>
    </source>
</evidence>
<keyword evidence="3 8" id="KW-0808">Transferase</keyword>
<feature type="binding site" evidence="7">
    <location>
        <position position="215"/>
    </location>
    <ligand>
        <name>ATP</name>
        <dbReference type="ChEBI" id="CHEBI:30616"/>
    </ligand>
</feature>
<dbReference type="InterPro" id="IPR016137">
    <property type="entry name" value="RGS"/>
</dbReference>
<dbReference type="GO" id="GO:0016301">
    <property type="term" value="F:kinase activity"/>
    <property type="evidence" value="ECO:0007669"/>
    <property type="project" value="UniProtKB-KW"/>
</dbReference>